<evidence type="ECO:0000313" key="1">
    <source>
        <dbReference type="EMBL" id="GBN98747.1"/>
    </source>
</evidence>
<name>A0A4Y2TDY1_ARAVE</name>
<gene>
    <name evidence="1" type="ORF">AVEN_16270_1</name>
</gene>
<protein>
    <recommendedName>
        <fullName evidence="3">Transposon Ty3-I Gag-Pol polyprotein</fullName>
    </recommendedName>
</protein>
<comment type="caution">
    <text evidence="1">The sequence shown here is derived from an EMBL/GenBank/DDBJ whole genome shotgun (WGS) entry which is preliminary data.</text>
</comment>
<dbReference type="InterPro" id="IPR043128">
    <property type="entry name" value="Rev_trsase/Diguanyl_cyclase"/>
</dbReference>
<dbReference type="PANTHER" id="PTHR24559">
    <property type="entry name" value="TRANSPOSON TY3-I GAG-POL POLYPROTEIN"/>
    <property type="match status" value="1"/>
</dbReference>
<reference evidence="1 2" key="1">
    <citation type="journal article" date="2019" name="Sci. Rep.">
        <title>Orb-weaving spider Araneus ventricosus genome elucidates the spidroin gene catalogue.</title>
        <authorList>
            <person name="Kono N."/>
            <person name="Nakamura H."/>
            <person name="Ohtoshi R."/>
            <person name="Moran D.A.P."/>
            <person name="Shinohara A."/>
            <person name="Yoshida Y."/>
            <person name="Fujiwara M."/>
            <person name="Mori M."/>
            <person name="Tomita M."/>
            <person name="Arakawa K."/>
        </authorList>
    </citation>
    <scope>NUCLEOTIDE SEQUENCE [LARGE SCALE GENOMIC DNA]</scope>
</reference>
<dbReference type="Gene3D" id="3.30.70.270">
    <property type="match status" value="1"/>
</dbReference>
<accession>A0A4Y2TDY1</accession>
<dbReference type="EMBL" id="BGPR01027901">
    <property type="protein sequence ID" value="GBN98747.1"/>
    <property type="molecule type" value="Genomic_DNA"/>
</dbReference>
<dbReference type="PANTHER" id="PTHR24559:SF454">
    <property type="entry name" value="RIBONUCLEASE H"/>
    <property type="match status" value="1"/>
</dbReference>
<evidence type="ECO:0000313" key="2">
    <source>
        <dbReference type="Proteomes" id="UP000499080"/>
    </source>
</evidence>
<proteinExistence type="predicted"/>
<dbReference type="GO" id="GO:0071897">
    <property type="term" value="P:DNA biosynthetic process"/>
    <property type="evidence" value="ECO:0007669"/>
    <property type="project" value="UniProtKB-ARBA"/>
</dbReference>
<organism evidence="1 2">
    <name type="scientific">Araneus ventricosus</name>
    <name type="common">Orbweaver spider</name>
    <name type="synonym">Epeira ventricosa</name>
    <dbReference type="NCBI Taxonomy" id="182803"/>
    <lineage>
        <taxon>Eukaryota</taxon>
        <taxon>Metazoa</taxon>
        <taxon>Ecdysozoa</taxon>
        <taxon>Arthropoda</taxon>
        <taxon>Chelicerata</taxon>
        <taxon>Arachnida</taxon>
        <taxon>Araneae</taxon>
        <taxon>Araneomorphae</taxon>
        <taxon>Entelegynae</taxon>
        <taxon>Araneoidea</taxon>
        <taxon>Araneidae</taxon>
        <taxon>Araneus</taxon>
    </lineage>
</organism>
<dbReference type="Proteomes" id="UP000499080">
    <property type="component" value="Unassembled WGS sequence"/>
</dbReference>
<keyword evidence="2" id="KW-1185">Reference proteome</keyword>
<sequence length="232" mass="27152">MLKPYYKRAERINLLLTDKRDKEIEENDLEIDYPETHHTEVNIEEIIQASELKGHVTEEDLKRLRKVLNQQREVFSNEPGKTDLIEHDIELISDKPIRCKPYRTSPCQNEILRAEIKKMLDLGVIEIGESDYVSSMILVETPGREPRPCIDYRKLNAITKTQYFPLPNIEERVERVAAANYISVLDLTNGYWQLPLTKGPKDMLVLLLILDIISLKQYLSDWCRHRSHSLNL</sequence>
<dbReference type="InterPro" id="IPR053134">
    <property type="entry name" value="RNA-dir_DNA_polymerase"/>
</dbReference>
<dbReference type="InterPro" id="IPR043502">
    <property type="entry name" value="DNA/RNA_pol_sf"/>
</dbReference>
<dbReference type="SUPFAM" id="SSF56672">
    <property type="entry name" value="DNA/RNA polymerases"/>
    <property type="match status" value="1"/>
</dbReference>
<dbReference type="AlphaFoldDB" id="A0A4Y2TDY1"/>
<dbReference type="OrthoDB" id="7856237at2759"/>
<dbReference type="Gene3D" id="3.10.10.10">
    <property type="entry name" value="HIV Type 1 Reverse Transcriptase, subunit A, domain 1"/>
    <property type="match status" value="1"/>
</dbReference>
<evidence type="ECO:0008006" key="3">
    <source>
        <dbReference type="Google" id="ProtNLM"/>
    </source>
</evidence>